<evidence type="ECO:0000259" key="8">
    <source>
        <dbReference type="PROSITE" id="PS51831"/>
    </source>
</evidence>
<evidence type="ECO:0000313" key="9">
    <source>
        <dbReference type="EMBL" id="EQD50911.1"/>
    </source>
</evidence>
<evidence type="ECO:0000256" key="3">
    <source>
        <dbReference type="ARBA" id="ARBA00001941"/>
    </source>
</evidence>
<name>T0ZRI4_9ZZZZ</name>
<evidence type="ECO:0000256" key="7">
    <source>
        <dbReference type="ARBA" id="ARBA00022801"/>
    </source>
</evidence>
<dbReference type="EC" id="3.1.3.89" evidence="5"/>
<dbReference type="PROSITE" id="PS51831">
    <property type="entry name" value="HD"/>
    <property type="match status" value="1"/>
</dbReference>
<reference evidence="9" key="1">
    <citation type="submission" date="2013-08" db="EMBL/GenBank/DDBJ databases">
        <authorList>
            <person name="Mendez C."/>
            <person name="Richter M."/>
            <person name="Ferrer M."/>
            <person name="Sanchez J."/>
        </authorList>
    </citation>
    <scope>NUCLEOTIDE SEQUENCE</scope>
</reference>
<evidence type="ECO:0000256" key="5">
    <source>
        <dbReference type="ARBA" id="ARBA00012964"/>
    </source>
</evidence>
<keyword evidence="6" id="KW-0479">Metal-binding</keyword>
<comment type="catalytic activity">
    <reaction evidence="1">
        <text>a 2'-deoxyribonucleoside 5'-phosphate + H2O = a 2'-deoxyribonucleoside + phosphate</text>
        <dbReference type="Rhea" id="RHEA:36167"/>
        <dbReference type="ChEBI" id="CHEBI:15377"/>
        <dbReference type="ChEBI" id="CHEBI:18274"/>
        <dbReference type="ChEBI" id="CHEBI:43474"/>
        <dbReference type="ChEBI" id="CHEBI:65317"/>
        <dbReference type="EC" id="3.1.3.89"/>
    </reaction>
</comment>
<proteinExistence type="predicted"/>
<keyword evidence="7 9" id="KW-0378">Hydrolase</keyword>
<feature type="domain" description="HD" evidence="8">
    <location>
        <begin position="49"/>
        <end position="157"/>
    </location>
</feature>
<dbReference type="GO" id="GO:0046872">
    <property type="term" value="F:metal ion binding"/>
    <property type="evidence" value="ECO:0007669"/>
    <property type="project" value="UniProtKB-KW"/>
</dbReference>
<evidence type="ECO:0000256" key="1">
    <source>
        <dbReference type="ARBA" id="ARBA00001638"/>
    </source>
</evidence>
<organism evidence="9">
    <name type="scientific">mine drainage metagenome</name>
    <dbReference type="NCBI Taxonomy" id="410659"/>
    <lineage>
        <taxon>unclassified sequences</taxon>
        <taxon>metagenomes</taxon>
        <taxon>ecological metagenomes</taxon>
    </lineage>
</organism>
<dbReference type="InterPro" id="IPR039356">
    <property type="entry name" value="YfbR/HDDC2"/>
</dbReference>
<dbReference type="InterPro" id="IPR006674">
    <property type="entry name" value="HD_domain"/>
</dbReference>
<dbReference type="SMART" id="SM00471">
    <property type="entry name" value="HDc"/>
    <property type="match status" value="1"/>
</dbReference>
<dbReference type="SUPFAM" id="SSF109604">
    <property type="entry name" value="HD-domain/PDEase-like"/>
    <property type="match status" value="1"/>
</dbReference>
<comment type="cofactor">
    <cofactor evidence="3">
        <name>Co(2+)</name>
        <dbReference type="ChEBI" id="CHEBI:48828"/>
    </cofactor>
</comment>
<dbReference type="EMBL" id="AUZZ01005106">
    <property type="protein sequence ID" value="EQD50911.1"/>
    <property type="molecule type" value="Genomic_DNA"/>
</dbReference>
<reference evidence="9" key="2">
    <citation type="journal article" date="2014" name="ISME J.">
        <title>Microbial stratification in low pH oxic and suboxic macroscopic growths along an acid mine drainage.</title>
        <authorList>
            <person name="Mendez-Garcia C."/>
            <person name="Mesa V."/>
            <person name="Sprenger R.R."/>
            <person name="Richter M."/>
            <person name="Diez M.S."/>
            <person name="Solano J."/>
            <person name="Bargiela R."/>
            <person name="Golyshina O.V."/>
            <person name="Manteca A."/>
            <person name="Ramos J.L."/>
            <person name="Gallego J.R."/>
            <person name="Llorente I."/>
            <person name="Martins Dos Santos V.A."/>
            <person name="Jensen O.N."/>
            <person name="Pelaez A.I."/>
            <person name="Sanchez J."/>
            <person name="Ferrer M."/>
        </authorList>
    </citation>
    <scope>NUCLEOTIDE SEQUENCE</scope>
</reference>
<evidence type="ECO:0000256" key="2">
    <source>
        <dbReference type="ARBA" id="ARBA00001936"/>
    </source>
</evidence>
<dbReference type="AlphaFoldDB" id="T0ZRI4"/>
<dbReference type="GO" id="GO:0005737">
    <property type="term" value="C:cytoplasm"/>
    <property type="evidence" value="ECO:0007669"/>
    <property type="project" value="TreeGrafter"/>
</dbReference>
<protein>
    <recommendedName>
        <fullName evidence="5">5'-deoxynucleotidase</fullName>
        <ecNumber evidence="5">3.1.3.89</ecNumber>
    </recommendedName>
</protein>
<evidence type="ECO:0000256" key="4">
    <source>
        <dbReference type="ARBA" id="ARBA00011738"/>
    </source>
</evidence>
<comment type="cofactor">
    <cofactor evidence="2">
        <name>Mn(2+)</name>
        <dbReference type="ChEBI" id="CHEBI:29035"/>
    </cofactor>
</comment>
<accession>T0ZRI4</accession>
<dbReference type="GO" id="GO:0002953">
    <property type="term" value="F:5'-deoxynucleotidase activity"/>
    <property type="evidence" value="ECO:0007669"/>
    <property type="project" value="UniProtKB-EC"/>
</dbReference>
<dbReference type="PANTHER" id="PTHR11845:SF13">
    <property type="entry name" value="5'-DEOXYNUCLEOTIDASE HDDC2"/>
    <property type="match status" value="1"/>
</dbReference>
<dbReference type="Pfam" id="PF13023">
    <property type="entry name" value="HD_3"/>
    <property type="match status" value="1"/>
</dbReference>
<comment type="subunit">
    <text evidence="4">Homodimer.</text>
</comment>
<sequence length="208" mass="24017">MRIKNSTEGKMKKDADLDKILGFMLKADKLKEVDRTGWLIAGIRHPEHDGDHSYSTALLSYLIADKLGLDAERCALMGLIHEINEVITGDIATRADPSMQAMPPKLKRITERKNELKLVSNLDKRGKTLLKRLLDELYTQHTKEAKLVKQIDKLDYIIQIMLYSKNIRSDERVEEFFKTAGQKIDIPEVRYIYEGIRKEVYAQRGMKL</sequence>
<gene>
    <name evidence="9" type="ORF">B2A_07144</name>
</gene>
<evidence type="ECO:0000256" key="6">
    <source>
        <dbReference type="ARBA" id="ARBA00022723"/>
    </source>
</evidence>
<dbReference type="InterPro" id="IPR003607">
    <property type="entry name" value="HD/PDEase_dom"/>
</dbReference>
<dbReference type="Gene3D" id="1.10.3210.10">
    <property type="entry name" value="Hypothetical protein af1432"/>
    <property type="match status" value="1"/>
</dbReference>
<dbReference type="PANTHER" id="PTHR11845">
    <property type="entry name" value="5'-DEOXYNUCLEOTIDASE HDDC2"/>
    <property type="match status" value="1"/>
</dbReference>
<comment type="caution">
    <text evidence="9">The sequence shown here is derived from an EMBL/GenBank/DDBJ whole genome shotgun (WGS) entry which is preliminary data.</text>
</comment>